<dbReference type="Gene3D" id="1.10.439.10">
    <property type="entry name" value="Penicillin Amidohydrolase, domain 1"/>
    <property type="match status" value="1"/>
</dbReference>
<keyword evidence="3" id="KW-0865">Zymogen</keyword>
<dbReference type="SUPFAM" id="SSF56235">
    <property type="entry name" value="N-terminal nucleophile aminohydrolases (Ntn hydrolases)"/>
    <property type="match status" value="1"/>
</dbReference>
<dbReference type="InterPro" id="IPR002692">
    <property type="entry name" value="S45"/>
</dbReference>
<dbReference type="PIRSF" id="PIRSF001227">
    <property type="entry name" value="Pen_acylase"/>
    <property type="match status" value="1"/>
</dbReference>
<evidence type="ECO:0000313" key="5">
    <source>
        <dbReference type="EMBL" id="BCO28133.1"/>
    </source>
</evidence>
<organism evidence="5 6">
    <name type="scientific">Rhodoferax lithotrophicus</name>
    <dbReference type="NCBI Taxonomy" id="2798804"/>
    <lineage>
        <taxon>Bacteria</taxon>
        <taxon>Pseudomonadati</taxon>
        <taxon>Pseudomonadota</taxon>
        <taxon>Betaproteobacteria</taxon>
        <taxon>Burkholderiales</taxon>
        <taxon>Comamonadaceae</taxon>
        <taxon>Rhodoferax</taxon>
    </lineage>
</organism>
<keyword evidence="4" id="KW-1133">Transmembrane helix</keyword>
<evidence type="ECO:0000256" key="3">
    <source>
        <dbReference type="ARBA" id="ARBA00023145"/>
    </source>
</evidence>
<keyword evidence="4" id="KW-0472">Membrane</keyword>
<dbReference type="InterPro" id="IPR029055">
    <property type="entry name" value="Ntn_hydrolases_N"/>
</dbReference>
<evidence type="ECO:0000313" key="6">
    <source>
        <dbReference type="Proteomes" id="UP000824366"/>
    </source>
</evidence>
<gene>
    <name evidence="5" type="ORF">MIZ03_3030</name>
</gene>
<dbReference type="EMBL" id="AP024238">
    <property type="protein sequence ID" value="BCO28133.1"/>
    <property type="molecule type" value="Genomic_DNA"/>
</dbReference>
<keyword evidence="4" id="KW-0812">Transmembrane</keyword>
<keyword evidence="6" id="KW-1185">Reference proteome</keyword>
<dbReference type="Gene3D" id="2.30.120.10">
    <property type="match status" value="1"/>
</dbReference>
<dbReference type="PANTHER" id="PTHR34218">
    <property type="entry name" value="PEPTIDASE S45 PENICILLIN AMIDASE"/>
    <property type="match status" value="1"/>
</dbReference>
<dbReference type="InterPro" id="IPR023343">
    <property type="entry name" value="Penicillin_amidase_dom1"/>
</dbReference>
<dbReference type="Proteomes" id="UP000824366">
    <property type="component" value="Chromosome"/>
</dbReference>
<dbReference type="PANTHER" id="PTHR34218:SF5">
    <property type="entry name" value="PENICILLIN ACYLASE FAMILY PROTEIN"/>
    <property type="match status" value="1"/>
</dbReference>
<keyword evidence="2" id="KW-0378">Hydrolase</keyword>
<name>A0ABN6DDM8_9BURK</name>
<proteinExistence type="inferred from homology"/>
<dbReference type="Pfam" id="PF01804">
    <property type="entry name" value="Penicil_amidase"/>
    <property type="match status" value="1"/>
</dbReference>
<evidence type="ECO:0000256" key="4">
    <source>
        <dbReference type="SAM" id="Phobius"/>
    </source>
</evidence>
<comment type="similarity">
    <text evidence="1">Belongs to the peptidase S45 family.</text>
</comment>
<dbReference type="CDD" id="cd03747">
    <property type="entry name" value="Ntn_PGA_like"/>
    <property type="match status" value="1"/>
</dbReference>
<dbReference type="RefSeq" id="WP_223904118.1">
    <property type="nucleotide sequence ID" value="NZ_AP024238.1"/>
</dbReference>
<evidence type="ECO:0000256" key="2">
    <source>
        <dbReference type="ARBA" id="ARBA00022801"/>
    </source>
</evidence>
<dbReference type="InterPro" id="IPR014395">
    <property type="entry name" value="Pen/GL7ACA/AHL_acylase"/>
</dbReference>
<dbReference type="Gene3D" id="3.60.20.10">
    <property type="entry name" value="Glutamine Phosphoribosylpyrophosphate, subunit 1, domain 1"/>
    <property type="match status" value="1"/>
</dbReference>
<protein>
    <submittedName>
        <fullName evidence="5">Acyl-homoserine lactone acylase QuiP</fullName>
    </submittedName>
</protein>
<feature type="transmembrane region" description="Helical" evidence="4">
    <location>
        <begin position="7"/>
        <end position="27"/>
    </location>
</feature>
<sequence>MKLVVKIFIGVLFGLLLAAGTGVFWYISTKQPQRSGELTLNHLSAPVTVRYDEYGIPHIKASNEPDLYRALGYVHAQDRLFQMEMVRRLAQGELAEILGPKLIKVDRLFRTLGLRANAKKKVAAMDRQSPAIQAQSAYLDGINQFQASHPAPFEFDILGIPKRPFTLEDTVAVSGYLAYSFAAAFKTEPLLTYIRDELGEDYLKIFDLAWNPQGVLEKANPTARNSPLQNHPAPDWQALNQLAQVSQEAQTLASVPLFEGSNAWAISGERTSSGKPMLAGDPHIGFSLPSVWYEAHLSMPGFELYGNFQALNASALLGHNTQFGWSLTMFQNDDMDLIAEKVNPRNANQVWFEGQWVDLENTEDTIQVKGGKPVKLVLQHSPHGPIISSAFKDTLGDAPVAMWWTFLETDNPILEAFYDLNRANTLAKARAAASKIYAPGLNVVWASASGDIGWWAAAKLPVRPLYVNPTFILDGGSPESEKLGFYRFSDNPQEENPQRGYIVSANHQPQSTSGIPIPGYYNAYDRAQTLEDRLGNNDLQWNQLNTESLQLSTQTAYFWRVLEPLIPDLSDVVRDPLERSVFDSLVQWDGQYTLPNIPPTVFTQLVYELTRAAMADELGKVQFANLLGTRALDLALPRLAANAESPWWDDIKTDKVESRRDIVRIAWKATIQHLKETLGPSPNDWGWGNAHTLTHVHPLAAQKPLDWVFNVGPFPAPGGREVPNNLATPIGPAPWAVTYGPSTRRIIDFANAGKSQSVNPVGQSGVLFDPHYSDQAAAYVVGGYLMRYLGDKDVQANTHDMLTLKPAQVPVTSH</sequence>
<reference evidence="5 6" key="1">
    <citation type="journal article" date="2021" name="Microbiol. Spectr.">
        <title>A Single Bacterium Capable of Oxidation and Reduction of Iron at Circumneutral pH.</title>
        <authorList>
            <person name="Kato S."/>
            <person name="Ohkuma M."/>
        </authorList>
    </citation>
    <scope>NUCLEOTIDE SEQUENCE [LARGE SCALE GENOMIC DNA]</scope>
    <source>
        <strain evidence="5 6">MIZ03</strain>
    </source>
</reference>
<dbReference type="InterPro" id="IPR043146">
    <property type="entry name" value="Penicillin_amidase_N_B-knob"/>
</dbReference>
<dbReference type="InterPro" id="IPR043147">
    <property type="entry name" value="Penicillin_amidase_A-knob"/>
</dbReference>
<evidence type="ECO:0000256" key="1">
    <source>
        <dbReference type="ARBA" id="ARBA00006586"/>
    </source>
</evidence>
<accession>A0ABN6DDM8</accession>
<dbReference type="Gene3D" id="1.10.1400.10">
    <property type="match status" value="1"/>
</dbReference>